<reference evidence="2 3" key="1">
    <citation type="submission" date="2016-05" db="EMBL/GenBank/DDBJ databases">
        <title>Comparative analysis of secretome profiles of manganese(II)-oxidizing ascomycete fungi.</title>
        <authorList>
            <consortium name="DOE Joint Genome Institute"/>
            <person name="Zeiner C.A."/>
            <person name="Purvine S.O."/>
            <person name="Zink E.M."/>
            <person name="Wu S."/>
            <person name="Pasa-Tolic L."/>
            <person name="Chaput D.L."/>
            <person name="Haridas S."/>
            <person name="Grigoriev I.V."/>
            <person name="Santelli C.M."/>
            <person name="Hansel C.M."/>
        </authorList>
    </citation>
    <scope>NUCLEOTIDE SEQUENCE [LARGE SCALE GENOMIC DNA]</scope>
    <source>
        <strain evidence="2 3">AP3s5-JAC2a</strain>
    </source>
</reference>
<dbReference type="GeneID" id="28769468"/>
<dbReference type="InParanoid" id="A0A177BZ10"/>
<sequence length="111" mass="12236">MQFSEAVHTLPPRYIQPPFAGSQREHSSLPRCAAGVPADLHSLPSLAGHQLETIPAEKGRRATKAHHCFNDPAGFGHASQCITSLRRSSDCRMRCTTPKQENMEQEDGIDE</sequence>
<keyword evidence="3" id="KW-1185">Reference proteome</keyword>
<dbReference type="Proteomes" id="UP000077069">
    <property type="component" value="Unassembled WGS sequence"/>
</dbReference>
<dbReference type="RefSeq" id="XP_018030133.1">
    <property type="nucleotide sequence ID" value="XM_018185982.1"/>
</dbReference>
<evidence type="ECO:0000313" key="2">
    <source>
        <dbReference type="EMBL" id="OAF99767.1"/>
    </source>
</evidence>
<feature type="region of interest" description="Disordered" evidence="1">
    <location>
        <begin position="1"/>
        <end position="30"/>
    </location>
</feature>
<gene>
    <name evidence="2" type="ORF">CC84DRAFT_382435</name>
</gene>
<evidence type="ECO:0000313" key="3">
    <source>
        <dbReference type="Proteomes" id="UP000077069"/>
    </source>
</evidence>
<name>A0A177BZ10_9PLEO</name>
<dbReference type="EMBL" id="KV441561">
    <property type="protein sequence ID" value="OAF99767.1"/>
    <property type="molecule type" value="Genomic_DNA"/>
</dbReference>
<proteinExistence type="predicted"/>
<accession>A0A177BZ10</accession>
<organism evidence="2 3">
    <name type="scientific">Paraphaeosphaeria sporulosa</name>
    <dbReference type="NCBI Taxonomy" id="1460663"/>
    <lineage>
        <taxon>Eukaryota</taxon>
        <taxon>Fungi</taxon>
        <taxon>Dikarya</taxon>
        <taxon>Ascomycota</taxon>
        <taxon>Pezizomycotina</taxon>
        <taxon>Dothideomycetes</taxon>
        <taxon>Pleosporomycetidae</taxon>
        <taxon>Pleosporales</taxon>
        <taxon>Massarineae</taxon>
        <taxon>Didymosphaeriaceae</taxon>
        <taxon>Paraphaeosphaeria</taxon>
    </lineage>
</organism>
<evidence type="ECO:0000256" key="1">
    <source>
        <dbReference type="SAM" id="MobiDB-lite"/>
    </source>
</evidence>
<protein>
    <submittedName>
        <fullName evidence="2">Uncharacterized protein</fullName>
    </submittedName>
</protein>
<dbReference type="AlphaFoldDB" id="A0A177BZ10"/>